<accession>A0ABQ5EP27</accession>
<feature type="region of interest" description="Disordered" evidence="2">
    <location>
        <begin position="422"/>
        <end position="444"/>
    </location>
</feature>
<keyword evidence="1" id="KW-0175">Coiled coil</keyword>
<evidence type="ECO:0000313" key="3">
    <source>
        <dbReference type="EMBL" id="GJT52681.1"/>
    </source>
</evidence>
<protein>
    <recommendedName>
        <fullName evidence="5">Synaptobrevin, longin-like domain protein</fullName>
    </recommendedName>
</protein>
<evidence type="ECO:0000256" key="1">
    <source>
        <dbReference type="SAM" id="Coils"/>
    </source>
</evidence>
<dbReference type="EMBL" id="BQNB010016519">
    <property type="protein sequence ID" value="GJT52681.1"/>
    <property type="molecule type" value="Genomic_DNA"/>
</dbReference>
<name>A0ABQ5EP27_9ASTR</name>
<reference evidence="3" key="2">
    <citation type="submission" date="2022-01" db="EMBL/GenBank/DDBJ databases">
        <authorList>
            <person name="Yamashiro T."/>
            <person name="Shiraishi A."/>
            <person name="Satake H."/>
            <person name="Nakayama K."/>
        </authorList>
    </citation>
    <scope>NUCLEOTIDE SEQUENCE</scope>
</reference>
<reference evidence="3" key="1">
    <citation type="journal article" date="2022" name="Int. J. Mol. Sci.">
        <title>Draft Genome of Tanacetum Coccineum: Genomic Comparison of Closely Related Tanacetum-Family Plants.</title>
        <authorList>
            <person name="Yamashiro T."/>
            <person name="Shiraishi A."/>
            <person name="Nakayama K."/>
            <person name="Satake H."/>
        </authorList>
    </citation>
    <scope>NUCLEOTIDE SEQUENCE</scope>
</reference>
<proteinExistence type="predicted"/>
<organism evidence="3 4">
    <name type="scientific">Tanacetum coccineum</name>
    <dbReference type="NCBI Taxonomy" id="301880"/>
    <lineage>
        <taxon>Eukaryota</taxon>
        <taxon>Viridiplantae</taxon>
        <taxon>Streptophyta</taxon>
        <taxon>Embryophyta</taxon>
        <taxon>Tracheophyta</taxon>
        <taxon>Spermatophyta</taxon>
        <taxon>Magnoliopsida</taxon>
        <taxon>eudicotyledons</taxon>
        <taxon>Gunneridae</taxon>
        <taxon>Pentapetalae</taxon>
        <taxon>asterids</taxon>
        <taxon>campanulids</taxon>
        <taxon>Asterales</taxon>
        <taxon>Asteraceae</taxon>
        <taxon>Asteroideae</taxon>
        <taxon>Anthemideae</taxon>
        <taxon>Anthemidinae</taxon>
        <taxon>Tanacetum</taxon>
    </lineage>
</organism>
<feature type="region of interest" description="Disordered" evidence="2">
    <location>
        <begin position="517"/>
        <end position="539"/>
    </location>
</feature>
<keyword evidence="4" id="KW-1185">Reference proteome</keyword>
<feature type="compositionally biased region" description="Low complexity" evidence="2">
    <location>
        <begin position="429"/>
        <end position="439"/>
    </location>
</feature>
<evidence type="ECO:0000313" key="4">
    <source>
        <dbReference type="Proteomes" id="UP001151760"/>
    </source>
</evidence>
<evidence type="ECO:0000256" key="2">
    <source>
        <dbReference type="SAM" id="MobiDB-lite"/>
    </source>
</evidence>
<feature type="compositionally biased region" description="Basic residues" evidence="2">
    <location>
        <begin position="255"/>
        <end position="264"/>
    </location>
</feature>
<feature type="coiled-coil region" evidence="1">
    <location>
        <begin position="461"/>
        <end position="492"/>
    </location>
</feature>
<feature type="compositionally biased region" description="Basic and acidic residues" evidence="2">
    <location>
        <begin position="523"/>
        <end position="539"/>
    </location>
</feature>
<gene>
    <name evidence="3" type="ORF">Tco_0978838</name>
</gene>
<evidence type="ECO:0008006" key="5">
    <source>
        <dbReference type="Google" id="ProtNLM"/>
    </source>
</evidence>
<sequence>MSTPKFAETHNLIAFLEKPVESNGFHEIINFLNANQIRYALTVNPTIYTSCIEQFWATTKVKTVNGERQLQALVDKKKVIITETSNRRDLNLEDAGGTDCLPTATIFEELARMGYEKPSPKLTFYKAFFSPQWKFFIHTITQCLSAKTTAWNEFSSTMASAIICLATNQKFNMSKYIFDAMLGDMSHHKKTYVNPSHTKKIFANMKREGKYFSRRVTPLFATMMVQANQEEGVDSDIPTDSQQTPIIFQPSSSKPQKKKSKRKERKDSAPTEPTTEETPDEAHVSTPSCDPPQSGEDRMKLIELMNLYTQLQSRVLALETTKSNQALEIESLKRRGRKIADLDADAKVTLVDETQEMNDNNLMFDTYVLEEQEKDVAEKEVSATDPVTTDEIKAAKPKAVTSAATTTTTTRPKARGVVVQEPSEFKTTSSSLQASQLPQAKDKGKGIMVEPEVPLKKKDQIAMDEEVARNLEAQLQAELEEKERISRLKEEKANIALLESWDNTQAMMDADFQLAQQMQTEEQEQKRLRSKKGDDDQEEAEMKRHIEIVKDDEVAIDAIPLATKPPVIVDYKIDKDGRIRYFKLIRGDGSSKRYSSMIKMLQGIDREDLETLWKLVNAKHDNTRLEDDYERVLWGDLKVMFEPDIKSDVWRSPHIYKVTV</sequence>
<dbReference type="Proteomes" id="UP001151760">
    <property type="component" value="Unassembled WGS sequence"/>
</dbReference>
<comment type="caution">
    <text evidence="3">The sequence shown here is derived from an EMBL/GenBank/DDBJ whole genome shotgun (WGS) entry which is preliminary data.</text>
</comment>
<feature type="region of interest" description="Disordered" evidence="2">
    <location>
        <begin position="231"/>
        <end position="296"/>
    </location>
</feature>